<evidence type="ECO:0000313" key="1">
    <source>
        <dbReference type="EMBL" id="MBO1322921.1"/>
    </source>
</evidence>
<gene>
    <name evidence="1" type="ORF">J3U88_30935</name>
</gene>
<reference evidence="1" key="1">
    <citation type="submission" date="2021-03" db="EMBL/GenBank/DDBJ databases">
        <authorList>
            <person name="Wang G."/>
        </authorList>
    </citation>
    <scope>NUCLEOTIDE SEQUENCE</scope>
    <source>
        <strain evidence="1">KCTC 12899</strain>
    </source>
</reference>
<protein>
    <submittedName>
        <fullName evidence="1">DUF2398 family protein</fullName>
    </submittedName>
</protein>
<dbReference type="Proteomes" id="UP000664417">
    <property type="component" value="Unassembled WGS sequence"/>
</dbReference>
<dbReference type="AlphaFoldDB" id="A0A8J7QC40"/>
<dbReference type="EMBL" id="JAFREP010000045">
    <property type="protein sequence ID" value="MBO1322921.1"/>
    <property type="molecule type" value="Genomic_DNA"/>
</dbReference>
<proteinExistence type="predicted"/>
<accession>A0A8J7QC40</accession>
<dbReference type="Pfam" id="PF09661">
    <property type="entry name" value="DUF2398"/>
    <property type="match status" value="1"/>
</dbReference>
<comment type="caution">
    <text evidence="1">The sequence shown here is derived from an EMBL/GenBank/DDBJ whole genome shotgun (WGS) entry which is preliminary data.</text>
</comment>
<organism evidence="1 2">
    <name type="scientific">Acanthopleuribacter pedis</name>
    <dbReference type="NCBI Taxonomy" id="442870"/>
    <lineage>
        <taxon>Bacteria</taxon>
        <taxon>Pseudomonadati</taxon>
        <taxon>Acidobacteriota</taxon>
        <taxon>Holophagae</taxon>
        <taxon>Acanthopleuribacterales</taxon>
        <taxon>Acanthopleuribacteraceae</taxon>
        <taxon>Acanthopleuribacter</taxon>
    </lineage>
</organism>
<dbReference type="RefSeq" id="WP_207862892.1">
    <property type="nucleotide sequence ID" value="NZ_JAFREP010000045.1"/>
</dbReference>
<dbReference type="InterPro" id="IPR013494">
    <property type="entry name" value="CHP02678"/>
</dbReference>
<sequence>MTESLDHLMQRHRDKVQQALNLLVESPYFYKSDNELLFYFVNRHKRAFEKFFADYYDWKFFMDGKCARVYKARWYNREITPKNRDIFNFTKRDEAMAFMMLLEFFEKQIDEQAVSVEENENLMFRYGDLFEYVHRRFASLFDNDERYSGEYLRAKALGPIMPKLERYRFIKKVPVPPEDVMGEDEYLYEALPALYHFNTETLSRSLSAAKPNPNRETDEHE</sequence>
<keyword evidence="2" id="KW-1185">Reference proteome</keyword>
<evidence type="ECO:0000313" key="2">
    <source>
        <dbReference type="Proteomes" id="UP000664417"/>
    </source>
</evidence>
<name>A0A8J7QC40_9BACT</name>